<dbReference type="SUPFAM" id="SSF54782">
    <property type="entry name" value="Porphobilinogen deaminase (hydroxymethylbilane synthase), C-terminal domain"/>
    <property type="match status" value="1"/>
</dbReference>
<dbReference type="Pfam" id="PF01488">
    <property type="entry name" value="Shikimate_DH"/>
    <property type="match status" value="1"/>
</dbReference>
<comment type="pathway">
    <text evidence="2">Porphyrin-containing compound metabolism; protoporphyrin-IX biosynthesis; coproporphyrinogen-III from 5-aminolevulinate: step 2/4.</text>
</comment>
<dbReference type="NCBIfam" id="TIGR01035">
    <property type="entry name" value="hemA"/>
    <property type="match status" value="1"/>
</dbReference>
<feature type="modified residue" description="S-(dipyrrolylmethanemethyl)cysteine" evidence="14">
    <location>
        <position position="685"/>
    </location>
</feature>
<dbReference type="Gene3D" id="3.30.460.30">
    <property type="entry name" value="Glutamyl-tRNA reductase, N-terminal domain"/>
    <property type="match status" value="1"/>
</dbReference>
<dbReference type="InterPro" id="IPR000343">
    <property type="entry name" value="4pyrrol_synth_GluRdtase"/>
</dbReference>
<evidence type="ECO:0000256" key="5">
    <source>
        <dbReference type="ARBA" id="ARBA00005916"/>
    </source>
</evidence>
<dbReference type="Pfam" id="PF03900">
    <property type="entry name" value="Porphobil_deamC"/>
    <property type="match status" value="1"/>
</dbReference>
<evidence type="ECO:0000256" key="6">
    <source>
        <dbReference type="ARBA" id="ARBA00011245"/>
    </source>
</evidence>
<comment type="miscellaneous">
    <text evidence="14">The porphobilinogen subunits are added to the dipyrromethane group.</text>
</comment>
<keyword evidence="8 13" id="KW-0521">NADP</keyword>
<dbReference type="EC" id="1.2.1.70" evidence="13"/>
<comment type="similarity">
    <text evidence="4 14">Belongs to the HMBS family.</text>
</comment>
<dbReference type="SUPFAM" id="SSF51735">
    <property type="entry name" value="NAD(P)-binding Rossmann-fold domains"/>
    <property type="match status" value="1"/>
</dbReference>
<comment type="function">
    <text evidence="1 14">Tetrapolymerization of the monopyrrole PBG into the hydroxymethylbilane pre-uroporphyrinogen in several discrete steps.</text>
</comment>
<comment type="miscellaneous">
    <text evidence="13">During catalysis, the active site Cys acts as a nucleophile attacking the alpha-carbonyl group of tRNA-bound glutamate with the formation of a thioester intermediate between enzyme and glutamate, and the concomitant release of tRNA(Glu). The thioester intermediate is finally reduced by direct hydride transfer from NADPH, to form the product GSA.</text>
</comment>
<comment type="similarity">
    <text evidence="5 13 15">Belongs to the glutamyl-tRNA reductase family.</text>
</comment>
<dbReference type="FunFam" id="3.30.460.30:FF:000001">
    <property type="entry name" value="Glutamyl-tRNA reductase"/>
    <property type="match status" value="1"/>
</dbReference>
<evidence type="ECO:0000256" key="3">
    <source>
        <dbReference type="ARBA" id="ARBA00005059"/>
    </source>
</evidence>
<sequence length="751" mass="84651">MIRLLGEGRVTKFIRRRGVNCVQLVNIGLTSRKTPLTLREKIHFATEDLATANQSLSHYKSVLESVILSTCNRTEIFALADQQHTGQYYIKHFIGEWFGVPYESLEPYIEIRYNEHMVEHLFLLMTGAQSDVLGETQILGQVRQAYGAAKQAGTTGVILNHLFQQGTAFAKDIHSKYQLNEHPKSLSYQAVELIRQSPNLEKQTLTLIGLGQVGELVLTYLQELPLKNIILVNRTYAKSVRHVSNNIQALPWNQLDQGVNQADIVVTALDSVEPLIGADLFPDDKIKTVYDLGVPRNVHRDVDALPQIQIYNVDHINHLLDTHAVELEEKIHLIRQEVWQEIEQYFQWQNNLDAVPIVQGLREKMTDHLETVETSLENKLPDLSPREKKVISKHLKSLVNAMLKEPVKVTKELMASPQPHEKLSFVADLFGLEITEEQSKEKESIKVGSRGSQLALNQTRRVVAMLEEKFPQESFEIIIIQTEGDKDQFSKLSQIGGKGVFVKQIEQALLDGKIDMAVHSLKDVPTKLSSGTMLAAFPKRANAFDVFISREYPEFNRLPMGAKVGTGSLRRISQLRQLRPDLKFVEIRGNIDTRLNKLKTEDLDAIILAMAGIDRLSLISQGDGYYTELFDVDTMVPAIGQGCLAIQIRSNDSQNMKRLQALNHEKSEICVTAERQYLRRFGVDCRYPIGAYCQFTVSGDLTLIAMLGDETGQQIIRQTFTQSGTNIDPVDLGNAAFDGISQNSSVDEWGR</sequence>
<feature type="domain" description="Porphobilinogen deaminase N-terminal" evidence="17">
    <location>
        <begin position="445"/>
        <end position="654"/>
    </location>
</feature>
<feature type="domain" description="Quinate/shikimate 5-dehydrogenase/glutamyl-tRNA reductase" evidence="18">
    <location>
        <begin position="197"/>
        <end position="318"/>
    </location>
</feature>
<feature type="binding site" evidence="13">
    <location>
        <begin position="70"/>
        <end position="73"/>
    </location>
    <ligand>
        <name>substrate</name>
    </ligand>
</feature>
<accession>A0A347WM07</accession>
<dbReference type="InterPro" id="IPR036291">
    <property type="entry name" value="NAD(P)-bd_dom_sf"/>
</dbReference>
<dbReference type="HAMAP" id="MF_00087">
    <property type="entry name" value="Glu_tRNA_reductase"/>
    <property type="match status" value="1"/>
</dbReference>
<evidence type="ECO:0000256" key="15">
    <source>
        <dbReference type="RuleBase" id="RU000584"/>
    </source>
</evidence>
<dbReference type="Gene3D" id="3.40.50.720">
    <property type="entry name" value="NAD(P)-binding Rossmann-like Domain"/>
    <property type="match status" value="1"/>
</dbReference>
<dbReference type="InterPro" id="IPR022418">
    <property type="entry name" value="Porphobilinogen_deaminase_C"/>
</dbReference>
<evidence type="ECO:0000259" key="18">
    <source>
        <dbReference type="Pfam" id="PF01488"/>
    </source>
</evidence>
<dbReference type="GO" id="GO:0050661">
    <property type="term" value="F:NADP binding"/>
    <property type="evidence" value="ECO:0007669"/>
    <property type="project" value="InterPro"/>
</dbReference>
<evidence type="ECO:0000256" key="8">
    <source>
        <dbReference type="ARBA" id="ARBA00022857"/>
    </source>
</evidence>
<dbReference type="Proteomes" id="UP000263232">
    <property type="component" value="Chromosome"/>
</dbReference>
<feature type="domain" description="Glutamyl-tRNA reductase N-terminal" evidence="20">
    <location>
        <begin position="27"/>
        <end position="176"/>
    </location>
</feature>
<dbReference type="OrthoDB" id="110209at2"/>
<comment type="subunit">
    <text evidence="13">Homodimer.</text>
</comment>
<feature type="site" description="Important for activity" evidence="13">
    <location>
        <position position="120"/>
    </location>
</feature>
<comment type="function">
    <text evidence="13">Catalyzes the NADPH-dependent reduction of glutamyl-tRNA(Glu) to glutamate 1-semialdehyde (GSA).</text>
</comment>
<dbReference type="InterPro" id="IPR015895">
    <property type="entry name" value="4pyrrol_synth_GluRdtase_N"/>
</dbReference>
<comment type="subunit">
    <text evidence="6 14">Monomer.</text>
</comment>
<evidence type="ECO:0000259" key="19">
    <source>
        <dbReference type="Pfam" id="PF03900"/>
    </source>
</evidence>
<gene>
    <name evidence="13" type="primary">hemA</name>
    <name evidence="14" type="synonym">hemC</name>
    <name evidence="21" type="ORF">CL176_08940</name>
</gene>
<dbReference type="Gene3D" id="3.40.190.10">
    <property type="entry name" value="Periplasmic binding protein-like II"/>
    <property type="match status" value="2"/>
</dbReference>
<comment type="cofactor">
    <cofactor evidence="14">
        <name>dipyrromethane</name>
        <dbReference type="ChEBI" id="CHEBI:60342"/>
    </cofactor>
    <text evidence="14">Binds 1 dipyrromethane group covalently.</text>
</comment>
<feature type="domain" description="Tetrapyrrole biosynthesis glutamyl-tRNA reductase dimerisation" evidence="16">
    <location>
        <begin position="338"/>
        <end position="432"/>
    </location>
</feature>
<dbReference type="FunFam" id="3.40.190.10:FF:000005">
    <property type="entry name" value="Porphobilinogen deaminase"/>
    <property type="match status" value="1"/>
</dbReference>
<organism evidence="21 22">
    <name type="scientific">Suicoccus acidiformans</name>
    <dbReference type="NCBI Taxonomy" id="2036206"/>
    <lineage>
        <taxon>Bacteria</taxon>
        <taxon>Bacillati</taxon>
        <taxon>Bacillota</taxon>
        <taxon>Bacilli</taxon>
        <taxon>Lactobacillales</taxon>
        <taxon>Aerococcaceae</taxon>
        <taxon>Suicoccus</taxon>
    </lineage>
</organism>
<comment type="catalytic activity">
    <reaction evidence="11 13 15">
        <text>(S)-4-amino-5-oxopentanoate + tRNA(Glu) + NADP(+) = L-glutamyl-tRNA(Glu) + NADPH + H(+)</text>
        <dbReference type="Rhea" id="RHEA:12344"/>
        <dbReference type="Rhea" id="RHEA-COMP:9663"/>
        <dbReference type="Rhea" id="RHEA-COMP:9680"/>
        <dbReference type="ChEBI" id="CHEBI:15378"/>
        <dbReference type="ChEBI" id="CHEBI:57501"/>
        <dbReference type="ChEBI" id="CHEBI:57783"/>
        <dbReference type="ChEBI" id="CHEBI:58349"/>
        <dbReference type="ChEBI" id="CHEBI:78442"/>
        <dbReference type="ChEBI" id="CHEBI:78520"/>
        <dbReference type="EC" id="1.2.1.70"/>
    </reaction>
</comment>
<keyword evidence="10 13" id="KW-0627">Porphyrin biosynthesis</keyword>
<dbReference type="GO" id="GO:0005737">
    <property type="term" value="C:cytoplasm"/>
    <property type="evidence" value="ECO:0007669"/>
    <property type="project" value="UniProtKB-UniRule"/>
</dbReference>
<dbReference type="InterPro" id="IPR006151">
    <property type="entry name" value="Shikm_DH/Glu-tRNA_Rdtase"/>
</dbReference>
<evidence type="ECO:0000313" key="21">
    <source>
        <dbReference type="EMBL" id="AXY26114.1"/>
    </source>
</evidence>
<name>A0A347WM07_9LACT</name>
<feature type="active site" description="Nucleophile" evidence="13">
    <location>
        <position position="71"/>
    </location>
</feature>
<dbReference type="GO" id="GO:0006782">
    <property type="term" value="P:protoporphyrinogen IX biosynthetic process"/>
    <property type="evidence" value="ECO:0007669"/>
    <property type="project" value="UniProtKB-UniRule"/>
</dbReference>
<keyword evidence="22" id="KW-1185">Reference proteome</keyword>
<evidence type="ECO:0000256" key="7">
    <source>
        <dbReference type="ARBA" id="ARBA00022679"/>
    </source>
</evidence>
<evidence type="ECO:0000313" key="22">
    <source>
        <dbReference type="Proteomes" id="UP000263232"/>
    </source>
</evidence>
<dbReference type="Pfam" id="PF00745">
    <property type="entry name" value="GlutR_dimer"/>
    <property type="match status" value="1"/>
</dbReference>
<dbReference type="UniPathway" id="UPA00251">
    <property type="reaction ID" value="UER00316"/>
</dbReference>
<comment type="catalytic activity">
    <reaction evidence="12 14">
        <text>4 porphobilinogen + H2O = hydroxymethylbilane + 4 NH4(+)</text>
        <dbReference type="Rhea" id="RHEA:13185"/>
        <dbReference type="ChEBI" id="CHEBI:15377"/>
        <dbReference type="ChEBI" id="CHEBI:28938"/>
        <dbReference type="ChEBI" id="CHEBI:57845"/>
        <dbReference type="ChEBI" id="CHEBI:58126"/>
        <dbReference type="EC" id="2.5.1.61"/>
    </reaction>
</comment>
<dbReference type="FunFam" id="3.40.190.10:FF:000086">
    <property type="entry name" value="Probable porphobilinogen deaminase"/>
    <property type="match status" value="1"/>
</dbReference>
<dbReference type="Pfam" id="PF05201">
    <property type="entry name" value="GlutR_N"/>
    <property type="match status" value="1"/>
</dbReference>
<evidence type="ECO:0000256" key="11">
    <source>
        <dbReference type="ARBA" id="ARBA00047464"/>
    </source>
</evidence>
<dbReference type="SUPFAM" id="SSF53850">
    <property type="entry name" value="Periplasmic binding protein-like II"/>
    <property type="match status" value="1"/>
</dbReference>
<dbReference type="InterPro" id="IPR022417">
    <property type="entry name" value="Porphobilin_deaminase_N"/>
</dbReference>
<evidence type="ECO:0000256" key="10">
    <source>
        <dbReference type="ARBA" id="ARBA00023244"/>
    </source>
</evidence>
<evidence type="ECO:0000256" key="13">
    <source>
        <dbReference type="HAMAP-Rule" id="MF_00087"/>
    </source>
</evidence>
<feature type="binding site" evidence="13">
    <location>
        <position position="141"/>
    </location>
    <ligand>
        <name>substrate</name>
    </ligand>
</feature>
<evidence type="ECO:0000256" key="9">
    <source>
        <dbReference type="ARBA" id="ARBA00023002"/>
    </source>
</evidence>
<dbReference type="Gene3D" id="3.30.160.40">
    <property type="entry name" value="Porphobilinogen deaminase, C-terminal domain"/>
    <property type="match status" value="1"/>
</dbReference>
<dbReference type="SUPFAM" id="SSF69742">
    <property type="entry name" value="Glutamyl tRNA-reductase catalytic, N-terminal domain"/>
    <property type="match status" value="1"/>
</dbReference>
<dbReference type="PANTHER" id="PTHR11557">
    <property type="entry name" value="PORPHOBILINOGEN DEAMINASE"/>
    <property type="match status" value="1"/>
</dbReference>
<feature type="binding site" evidence="13">
    <location>
        <begin position="135"/>
        <end position="137"/>
    </location>
    <ligand>
        <name>substrate</name>
    </ligand>
</feature>
<evidence type="ECO:0000256" key="1">
    <source>
        <dbReference type="ARBA" id="ARBA00002869"/>
    </source>
</evidence>
<proteinExistence type="inferred from homology"/>
<comment type="pathway">
    <text evidence="3 13 15">Porphyrin-containing compound metabolism; protoporphyrin-IX biosynthesis; 5-aminolevulinate from L-glutamyl-tRNA(Glu): step 1/2.</text>
</comment>
<evidence type="ECO:0000256" key="12">
    <source>
        <dbReference type="ARBA" id="ARBA00048169"/>
    </source>
</evidence>
<dbReference type="InterPro" id="IPR015896">
    <property type="entry name" value="4pyrrol_synth_GluRdtase_dimer"/>
</dbReference>
<evidence type="ECO:0000259" key="20">
    <source>
        <dbReference type="Pfam" id="PF05201"/>
    </source>
</evidence>
<dbReference type="GO" id="GO:0004418">
    <property type="term" value="F:hydroxymethylbilane synthase activity"/>
    <property type="evidence" value="ECO:0007669"/>
    <property type="project" value="UniProtKB-UniRule"/>
</dbReference>
<feature type="domain" description="Porphobilinogen deaminase C-terminal" evidence="19">
    <location>
        <begin position="669"/>
        <end position="734"/>
    </location>
</feature>
<dbReference type="Pfam" id="PF01379">
    <property type="entry name" value="Porphobil_deam"/>
    <property type="match status" value="1"/>
</dbReference>
<dbReference type="PANTHER" id="PTHR11557:SF0">
    <property type="entry name" value="PORPHOBILINOGEN DEAMINASE"/>
    <property type="match status" value="1"/>
</dbReference>
<dbReference type="InterPro" id="IPR036453">
    <property type="entry name" value="GluRdtase_dimer_dom_sf"/>
</dbReference>
<dbReference type="SUPFAM" id="SSF69075">
    <property type="entry name" value="Glutamyl tRNA-reductase dimerization domain"/>
    <property type="match status" value="1"/>
</dbReference>
<evidence type="ECO:0000256" key="14">
    <source>
        <dbReference type="HAMAP-Rule" id="MF_00260"/>
    </source>
</evidence>
<dbReference type="AlphaFoldDB" id="A0A347WM07"/>
<dbReference type="InterPro" id="IPR036803">
    <property type="entry name" value="Porphobilinogen_deaminase_C_sf"/>
</dbReference>
<protein>
    <recommendedName>
        <fullName evidence="13 14">Multifunctional fusion protein</fullName>
    </recommendedName>
    <domain>
        <recommendedName>
            <fullName evidence="14">Porphobilinogen deaminase</fullName>
            <shortName evidence="14">PBG</shortName>
            <ecNumber evidence="14">2.5.1.61</ecNumber>
        </recommendedName>
        <alternativeName>
            <fullName evidence="14">Hydroxymethylbilane synthase</fullName>
        </alternativeName>
        <alternativeName>
            <fullName evidence="14">Pre-uroporphyrinogen synthase</fullName>
            <shortName evidence="14">HMBS</shortName>
        </alternativeName>
    </domain>
    <domain>
        <recommendedName>
            <fullName evidence="13">Glutamyl-tRNA reductase</fullName>
            <shortName evidence="13">GluTR</shortName>
            <ecNumber evidence="13">1.2.1.70</ecNumber>
        </recommendedName>
    </domain>
</protein>
<evidence type="ECO:0000259" key="17">
    <source>
        <dbReference type="Pfam" id="PF01379"/>
    </source>
</evidence>
<keyword evidence="9 13" id="KW-0560">Oxidoreductase</keyword>
<dbReference type="InterPro" id="IPR000860">
    <property type="entry name" value="HemC"/>
</dbReference>
<evidence type="ECO:0000259" key="16">
    <source>
        <dbReference type="Pfam" id="PF00745"/>
    </source>
</evidence>
<feature type="binding site" evidence="13">
    <location>
        <begin position="209"/>
        <end position="214"/>
    </location>
    <ligand>
        <name>NADP(+)</name>
        <dbReference type="ChEBI" id="CHEBI:58349"/>
    </ligand>
</feature>
<dbReference type="PRINTS" id="PR00151">
    <property type="entry name" value="PORPHBDMNASE"/>
</dbReference>
<evidence type="ECO:0000256" key="2">
    <source>
        <dbReference type="ARBA" id="ARBA00004735"/>
    </source>
</evidence>
<evidence type="ECO:0000256" key="4">
    <source>
        <dbReference type="ARBA" id="ARBA00005638"/>
    </source>
</evidence>
<dbReference type="NCBIfam" id="TIGR00212">
    <property type="entry name" value="hemC"/>
    <property type="match status" value="1"/>
</dbReference>
<dbReference type="KEGG" id="abae:CL176_08940"/>
<dbReference type="GO" id="GO:0008883">
    <property type="term" value="F:glutamyl-tRNA reductase activity"/>
    <property type="evidence" value="ECO:0007669"/>
    <property type="project" value="UniProtKB-UniRule"/>
</dbReference>
<dbReference type="InterPro" id="IPR036343">
    <property type="entry name" value="GluRdtase_N_sf"/>
</dbReference>
<dbReference type="EMBL" id="CP023434">
    <property type="protein sequence ID" value="AXY26114.1"/>
    <property type="molecule type" value="Genomic_DNA"/>
</dbReference>
<comment type="domain">
    <text evidence="13">Possesses an unusual extended V-shaped dimeric structure with each monomer consisting of three distinct domains arranged along a curved 'spinal' alpha-helix. The N-terminal catalytic domain specifically recognizes the glutamate moiety of the substrate. The second domain is the NADPH-binding domain, and the third C-terminal domain is responsible for dimerization.</text>
</comment>
<keyword evidence="7 14" id="KW-0808">Transferase</keyword>
<feature type="binding site" evidence="13">
    <location>
        <position position="130"/>
    </location>
    <ligand>
        <name>substrate</name>
    </ligand>
</feature>
<reference evidence="21 22" key="1">
    <citation type="submission" date="2017-09" db="EMBL/GenBank/DDBJ databases">
        <title>Complete genome sequence of Oxytococcus suis strain ZY16052.</title>
        <authorList>
            <person name="Li F."/>
        </authorList>
    </citation>
    <scope>NUCLEOTIDE SEQUENCE [LARGE SCALE GENOMIC DNA]</scope>
    <source>
        <strain evidence="21 22">ZY16052</strain>
    </source>
</reference>
<dbReference type="EC" id="2.5.1.61" evidence="14"/>
<dbReference type="HAMAP" id="MF_00260">
    <property type="entry name" value="Porphobil_deam"/>
    <property type="match status" value="1"/>
</dbReference>